<gene>
    <name evidence="2" type="ORF">KCG34_14215</name>
</gene>
<accession>A0A975ISZ8</accession>
<name>A0A975ISZ8_9CAUL</name>
<proteinExistence type="predicted"/>
<reference evidence="2" key="1">
    <citation type="submission" date="2021-04" db="EMBL/GenBank/DDBJ databases">
        <title>The complete genome sequence of Caulobacter sp. S6.</title>
        <authorList>
            <person name="Tang Y."/>
            <person name="Ouyang W."/>
            <person name="Liu Q."/>
            <person name="Huang B."/>
            <person name="Guo Z."/>
            <person name="Lei P."/>
        </authorList>
    </citation>
    <scope>NUCLEOTIDE SEQUENCE</scope>
    <source>
        <strain evidence="2">S6</strain>
    </source>
</reference>
<dbReference type="AlphaFoldDB" id="A0A975ISZ8"/>
<feature type="region of interest" description="Disordered" evidence="1">
    <location>
        <begin position="20"/>
        <end position="40"/>
    </location>
</feature>
<dbReference type="Proteomes" id="UP000676409">
    <property type="component" value="Chromosome"/>
</dbReference>
<dbReference type="KEGG" id="caul:KCG34_14215"/>
<keyword evidence="3" id="KW-1185">Reference proteome</keyword>
<evidence type="ECO:0000313" key="3">
    <source>
        <dbReference type="Proteomes" id="UP000676409"/>
    </source>
</evidence>
<organism evidence="2 3">
    <name type="scientific">Phenylobacterium montanum</name>
    <dbReference type="NCBI Taxonomy" id="2823693"/>
    <lineage>
        <taxon>Bacteria</taxon>
        <taxon>Pseudomonadati</taxon>
        <taxon>Pseudomonadota</taxon>
        <taxon>Alphaproteobacteria</taxon>
        <taxon>Caulobacterales</taxon>
        <taxon>Caulobacteraceae</taxon>
        <taxon>Phenylobacterium</taxon>
    </lineage>
</organism>
<feature type="compositionally biased region" description="Basic and acidic residues" evidence="1">
    <location>
        <begin position="20"/>
        <end position="31"/>
    </location>
</feature>
<sequence length="310" mass="34224">MAPARRSIWWSSSTRSEARKLDLRRRQESPKRTGRRHPRLTSSMLTLSLAERRDGGVTDELISDVADAPSADGSGDSMHVHRPKPLHGLREFAVEISVIVVGIIIALALEQAVEWSHWREKVEAGRREIHAEIATDAGFYSFRAATEPCVVRRLNQLAEITEARAAGGKVAPVHLAGIHLGFLISDNTWQAERADQTLTHLPRDELDGLSQFYAQADDMRVWVEKEEESWATLRILEGDPNRLGPGDIALLRNALQQSRNFAYQIALNSKEQIALARKLGVAVPAADAKAVALTCAPLERSPNSDPMGAL</sequence>
<dbReference type="RefSeq" id="WP_211936305.1">
    <property type="nucleotide sequence ID" value="NZ_CP073078.1"/>
</dbReference>
<protein>
    <submittedName>
        <fullName evidence="2">Uncharacterized protein</fullName>
    </submittedName>
</protein>
<evidence type="ECO:0000256" key="1">
    <source>
        <dbReference type="SAM" id="MobiDB-lite"/>
    </source>
</evidence>
<evidence type="ECO:0000313" key="2">
    <source>
        <dbReference type="EMBL" id="QUD86253.1"/>
    </source>
</evidence>
<dbReference type="EMBL" id="CP073078">
    <property type="protein sequence ID" value="QUD86253.1"/>
    <property type="molecule type" value="Genomic_DNA"/>
</dbReference>